<keyword evidence="3" id="KW-1003">Cell membrane</keyword>
<comment type="caution">
    <text evidence="15">The sequence shown here is derived from an EMBL/GenBank/DDBJ whole genome shotgun (WGS) entry which is preliminary data.</text>
</comment>
<dbReference type="PROSITE" id="PS01035">
    <property type="entry name" value="PTS_EIIB_TYPE_1_CYS"/>
    <property type="match status" value="1"/>
</dbReference>
<dbReference type="GO" id="GO:0090589">
    <property type="term" value="F:protein-phosphocysteine-trehalose phosphotransferase system transporter activity"/>
    <property type="evidence" value="ECO:0007669"/>
    <property type="project" value="TreeGrafter"/>
</dbReference>
<keyword evidence="9 12" id="KW-1133">Transmembrane helix</keyword>
<accession>A0A0R2MZ37</accession>
<dbReference type="InterPro" id="IPR003352">
    <property type="entry name" value="PTS_EIIC"/>
</dbReference>
<evidence type="ECO:0000256" key="12">
    <source>
        <dbReference type="SAM" id="Phobius"/>
    </source>
</evidence>
<keyword evidence="8" id="KW-0418">Kinase</keyword>
<dbReference type="GO" id="GO:0015771">
    <property type="term" value="P:trehalose transport"/>
    <property type="evidence" value="ECO:0007669"/>
    <property type="project" value="TreeGrafter"/>
</dbReference>
<evidence type="ECO:0000313" key="15">
    <source>
        <dbReference type="EMBL" id="KRO18927.1"/>
    </source>
</evidence>
<dbReference type="CDD" id="cd00212">
    <property type="entry name" value="PTS_IIB_glc"/>
    <property type="match status" value="1"/>
</dbReference>
<dbReference type="PROSITE" id="PS51103">
    <property type="entry name" value="PTS_EIIC_TYPE_1"/>
    <property type="match status" value="1"/>
</dbReference>
<keyword evidence="5 15" id="KW-0808">Transferase</keyword>
<dbReference type="PANTHER" id="PTHR30175:SF1">
    <property type="entry name" value="PTS SYSTEM ARBUTIN-, CELLOBIOSE-, AND SALICIN-SPECIFIC EIIBC COMPONENT-RELATED"/>
    <property type="match status" value="1"/>
</dbReference>
<keyword evidence="2" id="KW-0813">Transport</keyword>
<dbReference type="InterPro" id="IPR001996">
    <property type="entry name" value="PTS_IIB_1"/>
</dbReference>
<evidence type="ECO:0000256" key="3">
    <source>
        <dbReference type="ARBA" id="ARBA00022475"/>
    </source>
</evidence>
<evidence type="ECO:0000256" key="6">
    <source>
        <dbReference type="ARBA" id="ARBA00022683"/>
    </source>
</evidence>
<feature type="active site" description="Phosphocysteine intermediate; for EIIB activity" evidence="11">
    <location>
        <position position="28"/>
    </location>
</feature>
<dbReference type="PANTHER" id="PTHR30175">
    <property type="entry name" value="PHOSPHOTRANSFERASE SYSTEM TRANSPORT PROTEIN"/>
    <property type="match status" value="1"/>
</dbReference>
<dbReference type="PATRIC" id="fig|1293598.4.peg.80"/>
<keyword evidence="10 12" id="KW-0472">Membrane</keyword>
<proteinExistence type="predicted"/>
<dbReference type="SUPFAM" id="SSF55604">
    <property type="entry name" value="Glucose permease domain IIB"/>
    <property type="match status" value="1"/>
</dbReference>
<feature type="transmembrane region" description="Helical" evidence="12">
    <location>
        <begin position="122"/>
        <end position="143"/>
    </location>
</feature>
<dbReference type="GO" id="GO:0016301">
    <property type="term" value="F:kinase activity"/>
    <property type="evidence" value="ECO:0007669"/>
    <property type="project" value="UniProtKB-KW"/>
</dbReference>
<dbReference type="InterPro" id="IPR050558">
    <property type="entry name" value="PTS_Sugar-Specific_Components"/>
</dbReference>
<evidence type="ECO:0000256" key="7">
    <source>
        <dbReference type="ARBA" id="ARBA00022692"/>
    </source>
</evidence>
<evidence type="ECO:0000256" key="9">
    <source>
        <dbReference type="ARBA" id="ARBA00022989"/>
    </source>
</evidence>
<reference evidence="15 16" key="1">
    <citation type="journal article" date="2015" name="Genome Announc.">
        <title>Expanding the biotechnology potential of lactobacilli through comparative genomics of 213 strains and associated genera.</title>
        <authorList>
            <person name="Sun Z."/>
            <person name="Harris H.M."/>
            <person name="McCann A."/>
            <person name="Guo C."/>
            <person name="Argimon S."/>
            <person name="Zhang W."/>
            <person name="Yang X."/>
            <person name="Jeffery I.B."/>
            <person name="Cooney J.C."/>
            <person name="Kagawa T.F."/>
            <person name="Liu W."/>
            <person name="Song Y."/>
            <person name="Salvetti E."/>
            <person name="Wrobel A."/>
            <person name="Rasinkangas P."/>
            <person name="Parkhill J."/>
            <person name="Rea M.C."/>
            <person name="O'Sullivan O."/>
            <person name="Ritari J."/>
            <person name="Douillard F.P."/>
            <person name="Paul Ross R."/>
            <person name="Yang R."/>
            <person name="Briner A.E."/>
            <person name="Felis G.E."/>
            <person name="de Vos W.M."/>
            <person name="Barrangou R."/>
            <person name="Klaenhammer T.R."/>
            <person name="Caufield P.W."/>
            <person name="Cui Y."/>
            <person name="Zhang H."/>
            <person name="O'Toole P.W."/>
        </authorList>
    </citation>
    <scope>NUCLEOTIDE SEQUENCE [LARGE SCALE GENOMIC DNA]</scope>
    <source>
        <strain evidence="15 16">DSM 24301</strain>
    </source>
</reference>
<evidence type="ECO:0000256" key="5">
    <source>
        <dbReference type="ARBA" id="ARBA00022679"/>
    </source>
</evidence>
<dbReference type="Proteomes" id="UP000050969">
    <property type="component" value="Unassembled WGS sequence"/>
</dbReference>
<evidence type="ECO:0000256" key="8">
    <source>
        <dbReference type="ARBA" id="ARBA00022777"/>
    </source>
</evidence>
<feature type="transmembrane region" description="Helical" evidence="12">
    <location>
        <begin position="328"/>
        <end position="347"/>
    </location>
</feature>
<evidence type="ECO:0000259" key="14">
    <source>
        <dbReference type="PROSITE" id="PS51103"/>
    </source>
</evidence>
<feature type="transmembrane region" description="Helical" evidence="12">
    <location>
        <begin position="253"/>
        <end position="281"/>
    </location>
</feature>
<feature type="transmembrane region" description="Helical" evidence="12">
    <location>
        <begin position="359"/>
        <end position="380"/>
    </location>
</feature>
<keyword evidence="6" id="KW-0598">Phosphotransferase system</keyword>
<dbReference type="InterPro" id="IPR013013">
    <property type="entry name" value="PTS_EIIC_1"/>
</dbReference>
<dbReference type="GO" id="GO:0005886">
    <property type="term" value="C:plasma membrane"/>
    <property type="evidence" value="ECO:0007669"/>
    <property type="project" value="UniProtKB-SubCell"/>
</dbReference>
<dbReference type="FunFam" id="3.30.1360.60:FF:000001">
    <property type="entry name" value="PTS system glucose-specific IIBC component PtsG"/>
    <property type="match status" value="1"/>
</dbReference>
<keyword evidence="7 12" id="KW-0812">Transmembrane</keyword>
<name>A0A0R2MZ37_9LACO</name>
<comment type="subcellular location">
    <subcellularLocation>
        <location evidence="1">Cell membrane</location>
        <topology evidence="1">Multi-pass membrane protein</topology>
    </subcellularLocation>
</comment>
<dbReference type="Pfam" id="PF00367">
    <property type="entry name" value="PTS_EIIB"/>
    <property type="match status" value="1"/>
</dbReference>
<feature type="domain" description="PTS EIIC type-1" evidence="14">
    <location>
        <begin position="110"/>
        <end position="467"/>
    </location>
</feature>
<dbReference type="GO" id="GO:0008982">
    <property type="term" value="F:protein-N(PI)-phosphohistidine-sugar phosphotransferase activity"/>
    <property type="evidence" value="ECO:0007669"/>
    <property type="project" value="InterPro"/>
</dbReference>
<dbReference type="InterPro" id="IPR018113">
    <property type="entry name" value="PTrfase_EIIB_Cys"/>
</dbReference>
<evidence type="ECO:0000256" key="4">
    <source>
        <dbReference type="ARBA" id="ARBA00022597"/>
    </source>
</evidence>
<dbReference type="RefSeq" id="WP_056991802.1">
    <property type="nucleotide sequence ID" value="NZ_JQCE01000001.1"/>
</dbReference>
<gene>
    <name evidence="15" type="ORF">IV56_GL000079</name>
</gene>
<dbReference type="GO" id="GO:0009401">
    <property type="term" value="P:phosphoenolpyruvate-dependent sugar phosphotransferase system"/>
    <property type="evidence" value="ECO:0007669"/>
    <property type="project" value="UniProtKB-KW"/>
</dbReference>
<evidence type="ECO:0000313" key="16">
    <source>
        <dbReference type="Proteomes" id="UP000050969"/>
    </source>
</evidence>
<keyword evidence="16" id="KW-1185">Reference proteome</keyword>
<dbReference type="PROSITE" id="PS51098">
    <property type="entry name" value="PTS_EIIB_TYPE_1"/>
    <property type="match status" value="1"/>
</dbReference>
<dbReference type="Gene3D" id="3.30.1360.60">
    <property type="entry name" value="Glucose permease domain IIB"/>
    <property type="match status" value="1"/>
</dbReference>
<evidence type="ECO:0000256" key="11">
    <source>
        <dbReference type="PROSITE-ProRule" id="PRU00421"/>
    </source>
</evidence>
<evidence type="ECO:0000256" key="10">
    <source>
        <dbReference type="ARBA" id="ARBA00023136"/>
    </source>
</evidence>
<keyword evidence="4" id="KW-0762">Sugar transport</keyword>
<feature type="transmembrane region" description="Helical" evidence="12">
    <location>
        <begin position="287"/>
        <end position="307"/>
    </location>
</feature>
<dbReference type="InterPro" id="IPR036878">
    <property type="entry name" value="Glu_permease_IIB"/>
</dbReference>
<dbReference type="STRING" id="1293598.IV56_GL000079"/>
<evidence type="ECO:0000256" key="1">
    <source>
        <dbReference type="ARBA" id="ARBA00004651"/>
    </source>
</evidence>
<feature type="transmembrane region" description="Helical" evidence="12">
    <location>
        <begin position="430"/>
        <end position="451"/>
    </location>
</feature>
<feature type="transmembrane region" description="Helical" evidence="12">
    <location>
        <begin position="387"/>
        <end position="410"/>
    </location>
</feature>
<feature type="transmembrane region" description="Helical" evidence="12">
    <location>
        <begin position="149"/>
        <end position="169"/>
    </location>
</feature>
<feature type="domain" description="PTS EIIB type-1" evidence="13">
    <location>
        <begin position="6"/>
        <end position="88"/>
    </location>
</feature>
<feature type="transmembrane region" description="Helical" evidence="12">
    <location>
        <begin position="181"/>
        <end position="200"/>
    </location>
</feature>
<dbReference type="AlphaFoldDB" id="A0A0R2MZ37"/>
<protein>
    <submittedName>
        <fullName evidence="15">Phosphotransferase system (PTS) enzyme I</fullName>
    </submittedName>
</protein>
<dbReference type="EMBL" id="JQCE01000001">
    <property type="protein sequence ID" value="KRO18927.1"/>
    <property type="molecule type" value="Genomic_DNA"/>
</dbReference>
<evidence type="ECO:0000259" key="13">
    <source>
        <dbReference type="PROSITE" id="PS51098"/>
    </source>
</evidence>
<sequence length="482" mass="50598">MSKNYQPLAKAIIEDVGGQANINSLVHCATRLRFSLKNDEKADKAKIEALDGVVTVNITPTQYQVIIGNEVAHVFDAIIAEGVTNGDVDDSATETSTPKKKQGVFGQIVDAITACMTPMIPALTAAGMMKVILSLATTFHWMATTSPTYRILDIMGDSAFFFMPLLLAINAAKRFKVNTSLAVVVVGIFLHPAFTAWVTSGKAISFLSMPIAPDTYAATVIPALLTVWLMSYIERGVDKITPSALKIILNPTLVLLISAPLALIVIGPLGSYAGAGLAWIINLLQGRLGFIMVTFLAAAMPFIVMTGMHHALTPIFLSTFAATGHESLILVAQVCSNLAQGAAALAFGLRSHKPSVKSLATASGISAIMGITEPALYGINLKYKKPLIGAVIGAGVAGLYAGIVGVTLYVPQNSFMAILGFSGDKGIANVINGIAMMVIALGTSFIASFIISGKQDRAQVATTETQKAEAPKEAVKSTVAEA</sequence>
<evidence type="ECO:0000256" key="2">
    <source>
        <dbReference type="ARBA" id="ARBA00022448"/>
    </source>
</evidence>
<organism evidence="15 16">
    <name type="scientific">Lacticaseibacillus saniviri JCM 17471 = DSM 24301</name>
    <dbReference type="NCBI Taxonomy" id="1293598"/>
    <lineage>
        <taxon>Bacteria</taxon>
        <taxon>Bacillati</taxon>
        <taxon>Bacillota</taxon>
        <taxon>Bacilli</taxon>
        <taxon>Lactobacillales</taxon>
        <taxon>Lactobacillaceae</taxon>
        <taxon>Lacticaseibacillus</taxon>
    </lineage>
</organism>
<dbReference type="Pfam" id="PF02378">
    <property type="entry name" value="PTS_EIIC"/>
    <property type="match status" value="1"/>
</dbReference>
<feature type="transmembrane region" description="Helical" evidence="12">
    <location>
        <begin position="215"/>
        <end position="233"/>
    </location>
</feature>